<organism evidence="7 8">
    <name type="scientific">Erythranthe guttata</name>
    <name type="common">Yellow monkey flower</name>
    <name type="synonym">Mimulus guttatus</name>
    <dbReference type="NCBI Taxonomy" id="4155"/>
    <lineage>
        <taxon>Eukaryota</taxon>
        <taxon>Viridiplantae</taxon>
        <taxon>Streptophyta</taxon>
        <taxon>Embryophyta</taxon>
        <taxon>Tracheophyta</taxon>
        <taxon>Spermatophyta</taxon>
        <taxon>Magnoliopsida</taxon>
        <taxon>eudicotyledons</taxon>
        <taxon>Gunneridae</taxon>
        <taxon>Pentapetalae</taxon>
        <taxon>asterids</taxon>
        <taxon>lamiids</taxon>
        <taxon>Lamiales</taxon>
        <taxon>Phrymaceae</taxon>
        <taxon>Erythranthe</taxon>
    </lineage>
</organism>
<evidence type="ECO:0000256" key="4">
    <source>
        <dbReference type="ARBA" id="ARBA00022989"/>
    </source>
</evidence>
<evidence type="ECO:0000313" key="7">
    <source>
        <dbReference type="EMBL" id="EYU33633.1"/>
    </source>
</evidence>
<proteinExistence type="inferred from homology"/>
<evidence type="ECO:0000256" key="3">
    <source>
        <dbReference type="ARBA" id="ARBA00022692"/>
    </source>
</evidence>
<dbReference type="GO" id="GO:0006636">
    <property type="term" value="P:unsaturated fatty acid biosynthetic process"/>
    <property type="evidence" value="ECO:0000318"/>
    <property type="project" value="GO_Central"/>
</dbReference>
<keyword evidence="5" id="KW-0472">Membrane</keyword>
<comment type="similarity">
    <text evidence="2">Belongs to the fatty acid desaturase CarF family.</text>
</comment>
<gene>
    <name evidence="7" type="ORF">MIMGU_mgv1a021842mg</name>
</gene>
<dbReference type="EMBL" id="KI630752">
    <property type="protein sequence ID" value="EYU33633.1"/>
    <property type="molecule type" value="Genomic_DNA"/>
</dbReference>
<evidence type="ECO:0000256" key="2">
    <source>
        <dbReference type="ARBA" id="ARBA00007620"/>
    </source>
</evidence>
<feature type="domain" description="Lipid desaturase" evidence="6">
    <location>
        <begin position="63"/>
        <end position="204"/>
    </location>
</feature>
<evidence type="ECO:0000256" key="5">
    <source>
        <dbReference type="ARBA" id="ARBA00023136"/>
    </source>
</evidence>
<evidence type="ECO:0000259" key="6">
    <source>
        <dbReference type="Pfam" id="PF10520"/>
    </source>
</evidence>
<dbReference type="UniPathway" id="UPA00199"/>
<dbReference type="GO" id="GO:0009507">
    <property type="term" value="C:chloroplast"/>
    <property type="evidence" value="ECO:0000318"/>
    <property type="project" value="GO_Central"/>
</dbReference>
<reference evidence="7 8" key="1">
    <citation type="journal article" date="2013" name="Proc. Natl. Acad. Sci. U.S.A.">
        <title>Fine-scale variation in meiotic recombination in Mimulus inferred from population shotgun sequencing.</title>
        <authorList>
            <person name="Hellsten U."/>
            <person name="Wright K.M."/>
            <person name="Jenkins J."/>
            <person name="Shu S."/>
            <person name="Yuan Y."/>
            <person name="Wessler S.R."/>
            <person name="Schmutz J."/>
            <person name="Willis J.H."/>
            <person name="Rokhsar D.S."/>
        </authorList>
    </citation>
    <scope>NUCLEOTIDE SEQUENCE [LARGE SCALE GENOMIC DNA]</scope>
    <source>
        <strain evidence="8">cv. DUN x IM62</strain>
    </source>
</reference>
<dbReference type="GO" id="GO:0102654">
    <property type="term" value="F:palmitoyl-[glycerolipid] 3-(E)-desaturase activity"/>
    <property type="evidence" value="ECO:0000318"/>
    <property type="project" value="GO_Central"/>
</dbReference>
<comment type="subcellular location">
    <subcellularLocation>
        <location evidence="1">Membrane</location>
        <topology evidence="1">Multi-pass membrane protein</topology>
    </subcellularLocation>
</comment>
<evidence type="ECO:0000256" key="1">
    <source>
        <dbReference type="ARBA" id="ARBA00004141"/>
    </source>
</evidence>
<accession>A0A022R1Z6</accession>
<dbReference type="PANTHER" id="PTHR48140:SF1">
    <property type="entry name" value="FATTY ACID DESATURASE 4, CHLOROPLASTIC-RELATED"/>
    <property type="match status" value="1"/>
</dbReference>
<dbReference type="STRING" id="4155.A0A022R1Z6"/>
<name>A0A022R1Z6_ERYGU</name>
<dbReference type="AlphaFoldDB" id="A0A022R1Z6"/>
<sequence>MAAEIEFQQKKSAIIKPSPQQENQESWQISTWAHRAWFTSGCAAVLLSLSKSVLLTAGASTWTQIDTFHSHHRHPSTITKRQLANNLHIPAAFVTAAALPVNVVSGDPVLLAFAGAFAGCVMFSQQFHAWAHAPKWKLPPVVAALQDAGVILGRAQHAAHHRPPYNSNYCIVSGVWNRVLDKTKFFTAAEVVVEWVAGYRPRSWSEPNSGWTQKESAPSH</sequence>
<dbReference type="eggNOG" id="KOG3011">
    <property type="taxonomic scope" value="Eukaryota"/>
</dbReference>
<keyword evidence="3" id="KW-0812">Transmembrane</keyword>
<dbReference type="InterPro" id="IPR052864">
    <property type="entry name" value="Chloroplast_FAD_CarF"/>
</dbReference>
<evidence type="ECO:0000313" key="8">
    <source>
        <dbReference type="Proteomes" id="UP000030748"/>
    </source>
</evidence>
<dbReference type="PhylomeDB" id="A0A022R1Z6"/>
<dbReference type="GO" id="GO:0016020">
    <property type="term" value="C:membrane"/>
    <property type="evidence" value="ECO:0007669"/>
    <property type="project" value="UniProtKB-SubCell"/>
</dbReference>
<dbReference type="PANTHER" id="PTHR48140">
    <property type="entry name" value="FATTY ACID DESATURASE 4, CHLOROPLASTIC-RELATED"/>
    <property type="match status" value="1"/>
</dbReference>
<keyword evidence="4" id="KW-1133">Transmembrane helix</keyword>
<dbReference type="Pfam" id="PF10520">
    <property type="entry name" value="Lipid_desat"/>
    <property type="match status" value="1"/>
</dbReference>
<protein>
    <recommendedName>
        <fullName evidence="6">Lipid desaturase domain-containing protein</fullName>
    </recommendedName>
</protein>
<keyword evidence="8" id="KW-1185">Reference proteome</keyword>
<dbReference type="Proteomes" id="UP000030748">
    <property type="component" value="Unassembled WGS sequence"/>
</dbReference>
<dbReference type="InterPro" id="IPR019547">
    <property type="entry name" value="Lipid_desat"/>
</dbReference>